<proteinExistence type="predicted"/>
<dbReference type="Proteomes" id="UP000183263">
    <property type="component" value="Unassembled WGS sequence"/>
</dbReference>
<protein>
    <submittedName>
        <fullName evidence="1">Uncharacterized protein</fullName>
    </submittedName>
</protein>
<dbReference type="AlphaFoldDB" id="A0A1G8PGD3"/>
<organism evidence="1 2">
    <name type="scientific">Rhodococcus triatomae</name>
    <dbReference type="NCBI Taxonomy" id="300028"/>
    <lineage>
        <taxon>Bacteria</taxon>
        <taxon>Bacillati</taxon>
        <taxon>Actinomycetota</taxon>
        <taxon>Actinomycetes</taxon>
        <taxon>Mycobacteriales</taxon>
        <taxon>Nocardiaceae</taxon>
        <taxon>Rhodococcus</taxon>
    </lineage>
</organism>
<dbReference type="EMBL" id="FNDN01000013">
    <property type="protein sequence ID" value="SDI91325.1"/>
    <property type="molecule type" value="Genomic_DNA"/>
</dbReference>
<reference evidence="1 2" key="1">
    <citation type="submission" date="2016-10" db="EMBL/GenBank/DDBJ databases">
        <authorList>
            <person name="de Groot N.N."/>
        </authorList>
    </citation>
    <scope>NUCLEOTIDE SEQUENCE [LARGE SCALE GENOMIC DNA]</scope>
    <source>
        <strain evidence="1 2">DSM 44892</strain>
    </source>
</reference>
<sequence>MNAYVQAGTPGSSDRWFAEGRYFTIVSFGRGCDGQARRMLGQLRGRRVNWIRSGSGSRDHAALVQAVEEATVGWRLMLIGAADDVTAARERALAAGVLATEIRTDVVDVPRPFLRQEEYA</sequence>
<gene>
    <name evidence="1" type="ORF">SAMN05444695_11316</name>
</gene>
<evidence type="ECO:0000313" key="2">
    <source>
        <dbReference type="Proteomes" id="UP000183263"/>
    </source>
</evidence>
<dbReference type="RefSeq" id="WP_169847181.1">
    <property type="nucleotide sequence ID" value="NZ_CP048813.1"/>
</dbReference>
<keyword evidence="2" id="KW-1185">Reference proteome</keyword>
<name>A0A1G8PGD3_9NOCA</name>
<accession>A0A1G8PGD3</accession>
<evidence type="ECO:0000313" key="1">
    <source>
        <dbReference type="EMBL" id="SDI91325.1"/>
    </source>
</evidence>